<dbReference type="EMBL" id="CP034186">
    <property type="protein sequence ID" value="AZI44847.1"/>
    <property type="molecule type" value="Genomic_DNA"/>
</dbReference>
<geneLocation type="plasmid" evidence="1 2">
    <name>unnamed2</name>
</geneLocation>
<evidence type="ECO:0000313" key="1">
    <source>
        <dbReference type="EMBL" id="AZI44847.1"/>
    </source>
</evidence>
<dbReference type="InterPro" id="IPR050900">
    <property type="entry name" value="Transposase_IS3/IS150/IS904"/>
</dbReference>
<name>A0A3G8YKN9_9DEIO</name>
<keyword evidence="2" id="KW-1185">Reference proteome</keyword>
<dbReference type="PANTHER" id="PTHR46889:SF4">
    <property type="entry name" value="TRANSPOSASE INSO FOR INSERTION SEQUENCE ELEMENT IS911B-RELATED"/>
    <property type="match status" value="1"/>
</dbReference>
<gene>
    <name evidence="1" type="ORF">EHF33_18175</name>
</gene>
<dbReference type="AlphaFoldDB" id="A0A3G8YKN9"/>
<dbReference type="KEGG" id="dph:EHF33_18175"/>
<dbReference type="Proteomes" id="UP000276417">
    <property type="component" value="Plasmid unnamed2"/>
</dbReference>
<dbReference type="OrthoDB" id="9815231at2"/>
<reference evidence="1 2" key="1">
    <citation type="submission" date="2018-11" db="EMBL/GenBank/DDBJ databases">
        <title>Deinococcus shelandsis sp. nov., isolated from South Shetland Islands soil of Antarctica.</title>
        <authorList>
            <person name="Tian J."/>
        </authorList>
    </citation>
    <scope>NUCLEOTIDE SEQUENCE [LARGE SCALE GENOMIC DNA]</scope>
    <source>
        <strain evidence="1 2">S14-83T</strain>
        <plasmid evidence="1 2">unnamed2</plasmid>
    </source>
</reference>
<evidence type="ECO:0000313" key="2">
    <source>
        <dbReference type="Proteomes" id="UP000276417"/>
    </source>
</evidence>
<organism evidence="1 2">
    <name type="scientific">Deinococcus psychrotolerans</name>
    <dbReference type="NCBI Taxonomy" id="2489213"/>
    <lineage>
        <taxon>Bacteria</taxon>
        <taxon>Thermotogati</taxon>
        <taxon>Deinococcota</taxon>
        <taxon>Deinococci</taxon>
        <taxon>Deinococcales</taxon>
        <taxon>Deinococcaceae</taxon>
        <taxon>Deinococcus</taxon>
    </lineage>
</organism>
<proteinExistence type="predicted"/>
<dbReference type="InterPro" id="IPR012337">
    <property type="entry name" value="RNaseH-like_sf"/>
</dbReference>
<dbReference type="PANTHER" id="PTHR46889">
    <property type="entry name" value="TRANSPOSASE INSF FOR INSERTION SEQUENCE IS3B-RELATED"/>
    <property type="match status" value="1"/>
</dbReference>
<protein>
    <submittedName>
        <fullName evidence="1">Uncharacterized protein</fullName>
    </submittedName>
</protein>
<dbReference type="SUPFAM" id="SSF53098">
    <property type="entry name" value="Ribonuclease H-like"/>
    <property type="match status" value="1"/>
</dbReference>
<sequence>MTYIPMKEGWLYLAVTLYLFSRTVVGYEVDAQTPAILPLAALHMAILRRDSPPAGLALVVGLLDTHRL</sequence>
<accession>A0A3G8YKN9</accession>
<keyword evidence="1" id="KW-0614">Plasmid</keyword>